<dbReference type="InterPro" id="IPR016181">
    <property type="entry name" value="Acyl_CoA_acyltransferase"/>
</dbReference>
<evidence type="ECO:0000256" key="3">
    <source>
        <dbReference type="ARBA" id="ARBA00039121"/>
    </source>
</evidence>
<evidence type="ECO:0000259" key="12">
    <source>
        <dbReference type="PROSITE" id="PS51186"/>
    </source>
</evidence>
<evidence type="ECO:0000256" key="11">
    <source>
        <dbReference type="ARBA" id="ARBA00049454"/>
    </source>
</evidence>
<evidence type="ECO:0000256" key="8">
    <source>
        <dbReference type="ARBA" id="ARBA00048799"/>
    </source>
</evidence>
<evidence type="ECO:0000256" key="2">
    <source>
        <dbReference type="ARBA" id="ARBA00023315"/>
    </source>
</evidence>
<comment type="catalytic activity">
    <reaction evidence="9">
        <text>N-terminal L-methionyl-L-alanyl-[protein] + acetyl-CoA = N-terminal N(alpha)-acetyl-L-methionyl-L-alanyl-[protein] + CoA + H(+)</text>
        <dbReference type="Rhea" id="RHEA:50564"/>
        <dbReference type="Rhea" id="RHEA-COMP:12726"/>
        <dbReference type="Rhea" id="RHEA-COMP:12727"/>
        <dbReference type="ChEBI" id="CHEBI:15378"/>
        <dbReference type="ChEBI" id="CHEBI:57287"/>
        <dbReference type="ChEBI" id="CHEBI:57288"/>
        <dbReference type="ChEBI" id="CHEBI:133398"/>
        <dbReference type="ChEBI" id="CHEBI:133399"/>
        <dbReference type="EC" id="2.3.1.258"/>
    </reaction>
</comment>
<evidence type="ECO:0000256" key="9">
    <source>
        <dbReference type="ARBA" id="ARBA00049002"/>
    </source>
</evidence>
<dbReference type="AlphaFoldDB" id="C1BS21"/>
<evidence type="ECO:0000256" key="6">
    <source>
        <dbReference type="ARBA" id="ARBA00048490"/>
    </source>
</evidence>
<dbReference type="InterPro" id="IPR000182">
    <property type="entry name" value="GNAT_dom"/>
</dbReference>
<protein>
    <recommendedName>
        <fullName evidence="3">N-terminal methionine N(alpha)-acetyltransferase NatE</fullName>
        <ecNumber evidence="3">2.3.1.258</ecNumber>
    </recommendedName>
</protein>
<organism evidence="13">
    <name type="scientific">Lepeophtheirus salmonis</name>
    <name type="common">Salmon louse</name>
    <name type="synonym">Caligus salmonis</name>
    <dbReference type="NCBI Taxonomy" id="72036"/>
    <lineage>
        <taxon>Eukaryota</taxon>
        <taxon>Metazoa</taxon>
        <taxon>Ecdysozoa</taxon>
        <taxon>Arthropoda</taxon>
        <taxon>Crustacea</taxon>
        <taxon>Multicrustacea</taxon>
        <taxon>Hexanauplia</taxon>
        <taxon>Copepoda</taxon>
        <taxon>Siphonostomatoida</taxon>
        <taxon>Caligidae</taxon>
        <taxon>Lepeophtheirus</taxon>
    </lineage>
</organism>
<feature type="domain" description="N-acetyltransferase" evidence="12">
    <location>
        <begin position="9"/>
        <end position="161"/>
    </location>
</feature>
<evidence type="ECO:0000256" key="10">
    <source>
        <dbReference type="ARBA" id="ARBA00049103"/>
    </source>
</evidence>
<dbReference type="Pfam" id="PF00583">
    <property type="entry name" value="Acetyltransf_1"/>
    <property type="match status" value="1"/>
</dbReference>
<dbReference type="FunFam" id="3.40.630.30:FF:000006">
    <property type="entry name" value="Putative n-alpha-acetyltransferase 50"/>
    <property type="match status" value="1"/>
</dbReference>
<comment type="catalytic activity">
    <reaction evidence="6">
        <text>N-terminal L-methionyl-L-phenylalanyl-[protein] + acetyl-CoA = N-terminal N(alpha)-acetyl-L-methionyl-L-phenylalanyl-[protein] + CoA + H(+)</text>
        <dbReference type="Rhea" id="RHEA:50528"/>
        <dbReference type="Rhea" id="RHEA-COMP:12715"/>
        <dbReference type="Rhea" id="RHEA-COMP:12716"/>
        <dbReference type="ChEBI" id="CHEBI:15378"/>
        <dbReference type="ChEBI" id="CHEBI:57287"/>
        <dbReference type="ChEBI" id="CHEBI:57288"/>
        <dbReference type="ChEBI" id="CHEBI:133382"/>
        <dbReference type="ChEBI" id="CHEBI:133383"/>
        <dbReference type="EC" id="2.3.1.258"/>
    </reaction>
</comment>
<keyword evidence="2" id="KW-0012">Acyltransferase</keyword>
<evidence type="ECO:0000256" key="5">
    <source>
        <dbReference type="ARBA" id="ARBA00048335"/>
    </source>
</evidence>
<comment type="catalytic activity">
    <reaction evidence="4">
        <text>N-terminal L-methionyl-L-seryl-[protein] + acetyl-CoA = N-terminal N(alpha)-acetyl-L-methionyl-L-seryl-[protein] + CoA + H(+)</text>
        <dbReference type="Rhea" id="RHEA:50568"/>
        <dbReference type="Rhea" id="RHEA-COMP:12728"/>
        <dbReference type="Rhea" id="RHEA-COMP:12729"/>
        <dbReference type="ChEBI" id="CHEBI:15378"/>
        <dbReference type="ChEBI" id="CHEBI:57287"/>
        <dbReference type="ChEBI" id="CHEBI:57288"/>
        <dbReference type="ChEBI" id="CHEBI:133400"/>
        <dbReference type="ChEBI" id="CHEBI:133401"/>
        <dbReference type="EC" id="2.3.1.258"/>
    </reaction>
</comment>
<dbReference type="SUPFAM" id="SSF55729">
    <property type="entry name" value="Acyl-CoA N-acyltransferases (Nat)"/>
    <property type="match status" value="1"/>
</dbReference>
<comment type="catalytic activity">
    <reaction evidence="11">
        <text>N-terminal L-methionyl-L-threonyl-[protein] + acetyl-CoA = N-terminal N(alpha)-acetyl-L-methionyl-L-threonyl-[protein] + CoA + H(+)</text>
        <dbReference type="Rhea" id="RHEA:50576"/>
        <dbReference type="Rhea" id="RHEA-COMP:12732"/>
        <dbReference type="Rhea" id="RHEA-COMP:12733"/>
        <dbReference type="ChEBI" id="CHEBI:15378"/>
        <dbReference type="ChEBI" id="CHEBI:57287"/>
        <dbReference type="ChEBI" id="CHEBI:57288"/>
        <dbReference type="ChEBI" id="CHEBI:133404"/>
        <dbReference type="ChEBI" id="CHEBI:133405"/>
        <dbReference type="EC" id="2.3.1.258"/>
    </reaction>
</comment>
<comment type="catalytic activity">
    <reaction evidence="8">
        <text>N-terminal L-methionyl-L-valyl-[protein] + acetyl-CoA = N-terminal N(alpha)-acetyl-L-methionyl-L-valyl-[protein] + CoA + H(+)</text>
        <dbReference type="Rhea" id="RHEA:50572"/>
        <dbReference type="Rhea" id="RHEA-COMP:12730"/>
        <dbReference type="Rhea" id="RHEA-COMP:12731"/>
        <dbReference type="ChEBI" id="CHEBI:15378"/>
        <dbReference type="ChEBI" id="CHEBI:57287"/>
        <dbReference type="ChEBI" id="CHEBI:57288"/>
        <dbReference type="ChEBI" id="CHEBI:133402"/>
        <dbReference type="ChEBI" id="CHEBI:133403"/>
        <dbReference type="EC" id="2.3.1.258"/>
    </reaction>
</comment>
<sequence>MPDACGVNIDLGDVTRHNINILKKINEVVLPVIYNVQFYKAVLEYGEFSKLAYYNDIVVGAVCCRIHTSTNPASRKLYIMTLGCLSPYRRRGIGSQMLRHVLDTVEKEGNFDAITLHVQANNEGAIEFYKNFGFDIVGTKEQYYKRIEPADAHVLEKQLRPSKQVNGVAAHDVADHVADVTDVADHQS</sequence>
<name>C1BS21_LEPSM</name>
<dbReference type="InterPro" id="IPR051556">
    <property type="entry name" value="N-term/lysine_N-AcTrnsfr"/>
</dbReference>
<reference evidence="13" key="1">
    <citation type="submission" date="2009-06" db="EMBL/GenBank/DDBJ databases">
        <title>Lepeophtheirus salmonis ESTs and full-length cDNAs.</title>
        <authorList>
            <person name="Yasuike M."/>
            <person name="von Schalburg K."/>
            <person name="Cooper G."/>
            <person name="Leong J."/>
            <person name="Jones S.R.M."/>
            <person name="Koop B.F."/>
        </authorList>
    </citation>
    <scope>NUCLEOTIDE SEQUENCE</scope>
    <source>
        <strain evidence="13">Pacific form</strain>
        <tissue evidence="13">Whole</tissue>
    </source>
</reference>
<evidence type="ECO:0000256" key="7">
    <source>
        <dbReference type="ARBA" id="ARBA00048618"/>
    </source>
</evidence>
<dbReference type="PANTHER" id="PTHR42919:SF8">
    <property type="entry name" value="N-ALPHA-ACETYLTRANSFERASE 50"/>
    <property type="match status" value="1"/>
</dbReference>
<evidence type="ECO:0000313" key="13">
    <source>
        <dbReference type="EMBL" id="ACO11824.1"/>
    </source>
</evidence>
<dbReference type="PANTHER" id="PTHR42919">
    <property type="entry name" value="N-ALPHA-ACETYLTRANSFERASE"/>
    <property type="match status" value="1"/>
</dbReference>
<comment type="catalytic activity">
    <reaction evidence="10">
        <text>N-terminal L-methionyl-L-leucyl-[protein] + acetyl-CoA = N-terminal N(alpha)-acetyl-L-methionyl-L-leucyl-[protein] + CoA + H(+)</text>
        <dbReference type="Rhea" id="RHEA:50520"/>
        <dbReference type="Rhea" id="RHEA-COMP:12711"/>
        <dbReference type="Rhea" id="RHEA-COMP:12712"/>
        <dbReference type="ChEBI" id="CHEBI:15378"/>
        <dbReference type="ChEBI" id="CHEBI:57287"/>
        <dbReference type="ChEBI" id="CHEBI:57288"/>
        <dbReference type="ChEBI" id="CHEBI:133377"/>
        <dbReference type="ChEBI" id="CHEBI:133378"/>
        <dbReference type="EC" id="2.3.1.258"/>
    </reaction>
</comment>
<dbReference type="PROSITE" id="PS51186">
    <property type="entry name" value="GNAT"/>
    <property type="match status" value="1"/>
</dbReference>
<keyword evidence="1 13" id="KW-0808">Transferase</keyword>
<comment type="catalytic activity">
    <reaction evidence="5">
        <text>N-terminal L-methionyl-L-tyrosyl-[protein] + acetyl-CoA = N-terminal N(alpha)-acetyl-L-methionyl-L-tyrosyl-[protein] + CoA + H(+)</text>
        <dbReference type="Rhea" id="RHEA:50532"/>
        <dbReference type="Rhea" id="RHEA-COMP:12717"/>
        <dbReference type="Rhea" id="RHEA-COMP:12718"/>
        <dbReference type="ChEBI" id="CHEBI:15378"/>
        <dbReference type="ChEBI" id="CHEBI:57287"/>
        <dbReference type="ChEBI" id="CHEBI:57288"/>
        <dbReference type="ChEBI" id="CHEBI:133384"/>
        <dbReference type="ChEBI" id="CHEBI:133385"/>
        <dbReference type="EC" id="2.3.1.258"/>
    </reaction>
</comment>
<gene>
    <name evidence="13" type="primary">SAN</name>
</gene>
<dbReference type="OrthoDB" id="47374at2759"/>
<dbReference type="EMBL" id="BT077400">
    <property type="protein sequence ID" value="ACO11824.1"/>
    <property type="molecule type" value="mRNA"/>
</dbReference>
<dbReference type="Gene3D" id="3.40.630.30">
    <property type="match status" value="1"/>
</dbReference>
<evidence type="ECO:0000256" key="4">
    <source>
        <dbReference type="ARBA" id="ARBA00048251"/>
    </source>
</evidence>
<dbReference type="GO" id="GO:0120518">
    <property type="term" value="F:protein N-terminal-methionine acetyltransferase activity"/>
    <property type="evidence" value="ECO:0007669"/>
    <property type="project" value="UniProtKB-EC"/>
</dbReference>
<evidence type="ECO:0000256" key="1">
    <source>
        <dbReference type="ARBA" id="ARBA00022679"/>
    </source>
</evidence>
<proteinExistence type="evidence at transcript level"/>
<comment type="catalytic activity">
    <reaction evidence="7">
        <text>N-terminal L-methionyl-L-lysyl-[protein] + acetyl-CoA = N-terminal N(alpha)-acetyl-L-methionyl-L-lysyl-[protein] + CoA + H(+)</text>
        <dbReference type="Rhea" id="RHEA:50580"/>
        <dbReference type="Rhea" id="RHEA-COMP:12734"/>
        <dbReference type="Rhea" id="RHEA-COMP:12735"/>
        <dbReference type="ChEBI" id="CHEBI:15378"/>
        <dbReference type="ChEBI" id="CHEBI:57287"/>
        <dbReference type="ChEBI" id="CHEBI:57288"/>
        <dbReference type="ChEBI" id="CHEBI:133406"/>
        <dbReference type="ChEBI" id="CHEBI:133407"/>
        <dbReference type="EC" id="2.3.1.258"/>
    </reaction>
</comment>
<dbReference type="GO" id="GO:0031415">
    <property type="term" value="C:NatA complex"/>
    <property type="evidence" value="ECO:0007669"/>
    <property type="project" value="TreeGrafter"/>
</dbReference>
<dbReference type="CDD" id="cd04301">
    <property type="entry name" value="NAT_SF"/>
    <property type="match status" value="1"/>
</dbReference>
<dbReference type="GO" id="GO:0007064">
    <property type="term" value="P:mitotic sister chromatid cohesion"/>
    <property type="evidence" value="ECO:0007669"/>
    <property type="project" value="TreeGrafter"/>
</dbReference>
<dbReference type="EC" id="2.3.1.258" evidence="3"/>
<accession>C1BS21</accession>